<protein>
    <submittedName>
        <fullName evidence="1">Uncharacterized protein</fullName>
    </submittedName>
</protein>
<sequence length="374" mass="42360">MSNPLLFLTPRLVGDRFEGHAIPLEMLKDLAALEALIKATAIWCYKEATHRKRQPRGFSDQICLKITEIKDGSAEAQIQLYNYTDQLIPESAQYCEKSRELIIGAINAATHDEDITSFLPPSLLIHFDRLGRNLQENEWIEFDPKNLTRKAILNQITRHKLLLASAQEEISEKLIQKGMIPAADQDNETFELQLSTGRKVKVFFSAQHRKTILDAFIEYDQGIRVSVEGIGRYDKKGNLRHIDSVEQLNILDPNDISTRLDEFRDLSNGWLGEGKGLAPNGAGLDWLDEGFQTLYPDDLPLPYLYPTAEGGIQAEWTVNEIETSLEINLENHRGVWHSLNMKTDIENSKKINLANNDGWQELVLSIKQIIGGGK</sequence>
<dbReference type="AlphaFoldDB" id="A0A1F6G9M0"/>
<accession>A0A1F6G9M0</accession>
<dbReference type="Proteomes" id="UP000178449">
    <property type="component" value="Unassembled WGS sequence"/>
</dbReference>
<gene>
    <name evidence="1" type="ORF">A2527_01085</name>
</gene>
<dbReference type="STRING" id="1817772.A2527_01085"/>
<evidence type="ECO:0000313" key="1">
    <source>
        <dbReference type="EMBL" id="OGG94806.1"/>
    </source>
</evidence>
<reference evidence="1 2" key="1">
    <citation type="journal article" date="2016" name="Nat. Commun.">
        <title>Thousands of microbial genomes shed light on interconnected biogeochemical processes in an aquifer system.</title>
        <authorList>
            <person name="Anantharaman K."/>
            <person name="Brown C.T."/>
            <person name="Hug L.A."/>
            <person name="Sharon I."/>
            <person name="Castelle C.J."/>
            <person name="Probst A.J."/>
            <person name="Thomas B.C."/>
            <person name="Singh A."/>
            <person name="Wilkins M.J."/>
            <person name="Karaoz U."/>
            <person name="Brodie E.L."/>
            <person name="Williams K.H."/>
            <person name="Hubbard S.S."/>
            <person name="Banfield J.F."/>
        </authorList>
    </citation>
    <scope>NUCLEOTIDE SEQUENCE [LARGE SCALE GENOMIC DNA]</scope>
</reference>
<dbReference type="EMBL" id="MFNE01000034">
    <property type="protein sequence ID" value="OGG94806.1"/>
    <property type="molecule type" value="Genomic_DNA"/>
</dbReference>
<organism evidence="1 2">
    <name type="scientific">Candidatus Lambdaproteobacteria bacterium RIFOXYD2_FULL_50_16</name>
    <dbReference type="NCBI Taxonomy" id="1817772"/>
    <lineage>
        <taxon>Bacteria</taxon>
        <taxon>Pseudomonadati</taxon>
        <taxon>Pseudomonadota</taxon>
        <taxon>Candidatus Lambdaproteobacteria</taxon>
    </lineage>
</organism>
<name>A0A1F6G9M0_9PROT</name>
<proteinExistence type="predicted"/>
<comment type="caution">
    <text evidence="1">The sequence shown here is derived from an EMBL/GenBank/DDBJ whole genome shotgun (WGS) entry which is preliminary data.</text>
</comment>
<evidence type="ECO:0000313" key="2">
    <source>
        <dbReference type="Proteomes" id="UP000178449"/>
    </source>
</evidence>